<name>A0A9J5VXY0_SOLCO</name>
<protein>
    <submittedName>
        <fullName evidence="1">Uncharacterized protein</fullName>
    </submittedName>
</protein>
<sequence length="98" mass="11144">MPMLSQDQEAFIFGSYVYWDDFQVTDERFGQNFGGLFFTARLLGDTVGHPILENKSSRKSKITVAAIKSNYFLATWTTYNNYSASSSLRISVPVKEKI</sequence>
<dbReference type="AlphaFoldDB" id="A0A9J5VXY0"/>
<dbReference type="Proteomes" id="UP000824120">
    <property type="component" value="Unassembled WGS sequence"/>
</dbReference>
<accession>A0A9J5VXY0</accession>
<organism evidence="1 2">
    <name type="scientific">Solanum commersonii</name>
    <name type="common">Commerson's wild potato</name>
    <name type="synonym">Commerson's nightshade</name>
    <dbReference type="NCBI Taxonomy" id="4109"/>
    <lineage>
        <taxon>Eukaryota</taxon>
        <taxon>Viridiplantae</taxon>
        <taxon>Streptophyta</taxon>
        <taxon>Embryophyta</taxon>
        <taxon>Tracheophyta</taxon>
        <taxon>Spermatophyta</taxon>
        <taxon>Magnoliopsida</taxon>
        <taxon>eudicotyledons</taxon>
        <taxon>Gunneridae</taxon>
        <taxon>Pentapetalae</taxon>
        <taxon>asterids</taxon>
        <taxon>lamiids</taxon>
        <taxon>Solanales</taxon>
        <taxon>Solanaceae</taxon>
        <taxon>Solanoideae</taxon>
        <taxon>Solaneae</taxon>
        <taxon>Solanum</taxon>
    </lineage>
</organism>
<evidence type="ECO:0000313" key="2">
    <source>
        <dbReference type="Proteomes" id="UP000824120"/>
    </source>
</evidence>
<evidence type="ECO:0000313" key="1">
    <source>
        <dbReference type="EMBL" id="KAG5568048.1"/>
    </source>
</evidence>
<dbReference type="EMBL" id="JACXVP010000268">
    <property type="protein sequence ID" value="KAG5568048.1"/>
    <property type="molecule type" value="Genomic_DNA"/>
</dbReference>
<comment type="caution">
    <text evidence="1">The sequence shown here is derived from an EMBL/GenBank/DDBJ whole genome shotgun (WGS) entry which is preliminary data.</text>
</comment>
<proteinExistence type="predicted"/>
<keyword evidence="2" id="KW-1185">Reference proteome</keyword>
<gene>
    <name evidence="1" type="ORF">H5410_064937</name>
</gene>
<reference evidence="1" key="1">
    <citation type="submission" date="2020-09" db="EMBL/GenBank/DDBJ databases">
        <title>De no assembly of potato wild relative species, Solanum commersonii.</title>
        <authorList>
            <person name="Cho K."/>
        </authorList>
    </citation>
    <scope>NUCLEOTIDE SEQUENCE</scope>
    <source>
        <strain evidence="1">LZ3.2</strain>
        <tissue evidence="1">Leaf</tissue>
    </source>
</reference>